<accession>A0A0F9J3L7</accession>
<dbReference type="AlphaFoldDB" id="A0A0F9J3L7"/>
<protein>
    <submittedName>
        <fullName evidence="1">Uncharacterized protein</fullName>
    </submittedName>
</protein>
<sequence>MPNLTFTLGPACAGGDHWDVTATLGSKSVTFPSSFQQLKEPLTKEDGEELSRLLLRLLVSRLSVKTVANARAKLAVASISLSID</sequence>
<name>A0A0F9J3L7_9ZZZZ</name>
<proteinExistence type="predicted"/>
<gene>
    <name evidence="1" type="ORF">LCGC14_1504180</name>
</gene>
<comment type="caution">
    <text evidence="1">The sequence shown here is derived from an EMBL/GenBank/DDBJ whole genome shotgun (WGS) entry which is preliminary data.</text>
</comment>
<reference evidence="1" key="1">
    <citation type="journal article" date="2015" name="Nature">
        <title>Complex archaea that bridge the gap between prokaryotes and eukaryotes.</title>
        <authorList>
            <person name="Spang A."/>
            <person name="Saw J.H."/>
            <person name="Jorgensen S.L."/>
            <person name="Zaremba-Niedzwiedzka K."/>
            <person name="Martijn J."/>
            <person name="Lind A.E."/>
            <person name="van Eijk R."/>
            <person name="Schleper C."/>
            <person name="Guy L."/>
            <person name="Ettema T.J."/>
        </authorList>
    </citation>
    <scope>NUCLEOTIDE SEQUENCE</scope>
</reference>
<evidence type="ECO:0000313" key="1">
    <source>
        <dbReference type="EMBL" id="KKM64163.1"/>
    </source>
</evidence>
<dbReference type="EMBL" id="LAZR01010956">
    <property type="protein sequence ID" value="KKM64163.1"/>
    <property type="molecule type" value="Genomic_DNA"/>
</dbReference>
<organism evidence="1">
    <name type="scientific">marine sediment metagenome</name>
    <dbReference type="NCBI Taxonomy" id="412755"/>
    <lineage>
        <taxon>unclassified sequences</taxon>
        <taxon>metagenomes</taxon>
        <taxon>ecological metagenomes</taxon>
    </lineage>
</organism>